<feature type="signal peptide" evidence="10">
    <location>
        <begin position="1"/>
        <end position="17"/>
    </location>
</feature>
<dbReference type="PRINTS" id="PR00385">
    <property type="entry name" value="P450"/>
</dbReference>
<dbReference type="GO" id="GO:0005506">
    <property type="term" value="F:iron ion binding"/>
    <property type="evidence" value="ECO:0007669"/>
    <property type="project" value="InterPro"/>
</dbReference>
<evidence type="ECO:0000256" key="8">
    <source>
        <dbReference type="PIRSR" id="PIRSR602402-1"/>
    </source>
</evidence>
<evidence type="ECO:0000256" key="10">
    <source>
        <dbReference type="SAM" id="SignalP"/>
    </source>
</evidence>
<comment type="cofactor">
    <cofactor evidence="1 8">
        <name>heme</name>
        <dbReference type="ChEBI" id="CHEBI:30413"/>
    </cofactor>
</comment>
<evidence type="ECO:0000256" key="2">
    <source>
        <dbReference type="ARBA" id="ARBA00010617"/>
    </source>
</evidence>
<feature type="binding site" description="axial binding residue" evidence="8">
    <location>
        <position position="471"/>
    </location>
    <ligand>
        <name>heme</name>
        <dbReference type="ChEBI" id="CHEBI:30413"/>
    </ligand>
    <ligandPart>
        <name>Fe</name>
        <dbReference type="ChEBI" id="CHEBI:18248"/>
    </ligandPart>
</feature>
<evidence type="ECO:0000256" key="6">
    <source>
        <dbReference type="ARBA" id="ARBA00023004"/>
    </source>
</evidence>
<dbReference type="PRINTS" id="PR00464">
    <property type="entry name" value="EP450II"/>
</dbReference>
<dbReference type="PANTHER" id="PTHR24287:SF1">
    <property type="entry name" value="P450, PUTATIVE (EUROFUNG)-RELATED"/>
    <property type="match status" value="1"/>
</dbReference>
<keyword evidence="10" id="KW-0732">Signal</keyword>
<dbReference type="PRINTS" id="PR01239">
    <property type="entry name" value="EP450IICYP52"/>
</dbReference>
<accession>A0A3D8S8B8</accession>
<dbReference type="Pfam" id="PF00067">
    <property type="entry name" value="p450"/>
    <property type="match status" value="1"/>
</dbReference>
<evidence type="ECO:0008006" key="13">
    <source>
        <dbReference type="Google" id="ProtNLM"/>
    </source>
</evidence>
<evidence type="ECO:0000256" key="3">
    <source>
        <dbReference type="ARBA" id="ARBA00022617"/>
    </source>
</evidence>
<proteinExistence type="inferred from homology"/>
<reference evidence="11 12" key="1">
    <citation type="journal article" date="2018" name="IMA Fungus">
        <title>IMA Genome-F 9: Draft genome sequence of Annulohypoxylon stygium, Aspergillus mulundensis, Berkeleyomyces basicola (syn. Thielaviopsis basicola), Ceratocystis smalleyi, two Cercospora beticola strains, Coleophoma cylindrospora, Fusarium fracticaudum, Phialophora cf. hyalina, and Morchella septimelata.</title>
        <authorList>
            <person name="Wingfield B.D."/>
            <person name="Bills G.F."/>
            <person name="Dong Y."/>
            <person name="Huang W."/>
            <person name="Nel W.J."/>
            <person name="Swalarsk-Parry B.S."/>
            <person name="Vaghefi N."/>
            <person name="Wilken P.M."/>
            <person name="An Z."/>
            <person name="de Beer Z.W."/>
            <person name="De Vos L."/>
            <person name="Chen L."/>
            <person name="Duong T.A."/>
            <person name="Gao Y."/>
            <person name="Hammerbacher A."/>
            <person name="Kikkert J.R."/>
            <person name="Li Y."/>
            <person name="Li H."/>
            <person name="Li K."/>
            <person name="Li Q."/>
            <person name="Liu X."/>
            <person name="Ma X."/>
            <person name="Naidoo K."/>
            <person name="Pethybridge S.J."/>
            <person name="Sun J."/>
            <person name="Steenkamp E.T."/>
            <person name="van der Nest M.A."/>
            <person name="van Wyk S."/>
            <person name="Wingfield M.J."/>
            <person name="Xiong C."/>
            <person name="Yue Q."/>
            <person name="Zhang X."/>
        </authorList>
    </citation>
    <scope>NUCLEOTIDE SEQUENCE [LARGE SCALE GENOMIC DNA]</scope>
    <source>
        <strain evidence="11 12">BP6252</strain>
    </source>
</reference>
<keyword evidence="5 9" id="KW-0560">Oxidoreductase</keyword>
<dbReference type="InterPro" id="IPR002402">
    <property type="entry name" value="Cyt_P450_E_grp-II"/>
</dbReference>
<keyword evidence="3 8" id="KW-0349">Heme</keyword>
<comment type="caution">
    <text evidence="11">The sequence shown here is derived from an EMBL/GenBank/DDBJ whole genome shotgun (WGS) entry which is preliminary data.</text>
</comment>
<comment type="similarity">
    <text evidence="2 9">Belongs to the cytochrome P450 family.</text>
</comment>
<dbReference type="InterPro" id="IPR017972">
    <property type="entry name" value="Cyt_P450_CS"/>
</dbReference>
<evidence type="ECO:0000256" key="1">
    <source>
        <dbReference type="ARBA" id="ARBA00001971"/>
    </source>
</evidence>
<dbReference type="GO" id="GO:0020037">
    <property type="term" value="F:heme binding"/>
    <property type="evidence" value="ECO:0007669"/>
    <property type="project" value="InterPro"/>
</dbReference>
<dbReference type="EMBL" id="PDLM01000003">
    <property type="protein sequence ID" value="RDW82460.1"/>
    <property type="molecule type" value="Genomic_DNA"/>
</dbReference>
<dbReference type="AlphaFoldDB" id="A0A3D8S8B8"/>
<name>A0A3D8S8B8_9HELO</name>
<keyword evidence="4 8" id="KW-0479">Metal-binding</keyword>
<dbReference type="OrthoDB" id="1470350at2759"/>
<keyword evidence="6 8" id="KW-0408">Iron</keyword>
<evidence type="ECO:0000256" key="7">
    <source>
        <dbReference type="ARBA" id="ARBA00023033"/>
    </source>
</evidence>
<dbReference type="PANTHER" id="PTHR24287">
    <property type="entry name" value="P450, PUTATIVE (EUROFUNG)-RELATED"/>
    <property type="match status" value="1"/>
</dbReference>
<dbReference type="CDD" id="cd11063">
    <property type="entry name" value="CYP52"/>
    <property type="match status" value="1"/>
</dbReference>
<dbReference type="SUPFAM" id="SSF48264">
    <property type="entry name" value="Cytochrome P450"/>
    <property type="match status" value="1"/>
</dbReference>
<protein>
    <recommendedName>
        <fullName evidence="13">Cytochrome P450</fullName>
    </recommendedName>
</protein>
<dbReference type="InterPro" id="IPR002974">
    <property type="entry name" value="Cyt_P450_E_CYP52_ascomycetes"/>
</dbReference>
<dbReference type="PROSITE" id="PS00086">
    <property type="entry name" value="CYTOCHROME_P450"/>
    <property type="match status" value="1"/>
</dbReference>
<evidence type="ECO:0000256" key="5">
    <source>
        <dbReference type="ARBA" id="ARBA00023002"/>
    </source>
</evidence>
<organism evidence="11 12">
    <name type="scientific">Coleophoma cylindrospora</name>
    <dbReference type="NCBI Taxonomy" id="1849047"/>
    <lineage>
        <taxon>Eukaryota</taxon>
        <taxon>Fungi</taxon>
        <taxon>Dikarya</taxon>
        <taxon>Ascomycota</taxon>
        <taxon>Pezizomycotina</taxon>
        <taxon>Leotiomycetes</taxon>
        <taxon>Helotiales</taxon>
        <taxon>Dermateaceae</taxon>
        <taxon>Coleophoma</taxon>
    </lineage>
</organism>
<evidence type="ECO:0000313" key="11">
    <source>
        <dbReference type="EMBL" id="RDW82460.1"/>
    </source>
</evidence>
<dbReference type="Gene3D" id="1.10.630.10">
    <property type="entry name" value="Cytochrome P450"/>
    <property type="match status" value="1"/>
</dbReference>
<gene>
    <name evidence="11" type="ORF">BP6252_03572</name>
</gene>
<dbReference type="InterPro" id="IPR036396">
    <property type="entry name" value="Cyt_P450_sf"/>
</dbReference>
<evidence type="ECO:0000256" key="4">
    <source>
        <dbReference type="ARBA" id="ARBA00022723"/>
    </source>
</evidence>
<evidence type="ECO:0000313" key="12">
    <source>
        <dbReference type="Proteomes" id="UP000256645"/>
    </source>
</evidence>
<keyword evidence="7 9" id="KW-0503">Monooxygenase</keyword>
<sequence>MPSLWATIIFLCLVSWAAYKLILISKETKRIRAEAAMRGCLPAPTLHSNNLLGTSRLKESIQANKEDRGPQYVVSAMNELGPEIHTVRVPVFNSELLVTRDPENARAIFSTQAADFDISPTRAMAFMPLMGSGIFTATGEAWKHSRALVRPQFSHEEVANLDLEERHVQNLLRHLEPSADGWTAKVDMAPLCWQFTLDTTTEFLYGQSVNSLLPGEDSKVFGGGITGAEFDDHLNEAKHFVDKRGALARYYWLIKWSKASREFNARCAEIHRVVDRMIDERLRETRNEKDFEKPSTNQRTFVLLDELAKLTQNRAELRSETLHILIAGRDTTGALLGWVFYMLARYPAVYAELRRVILAQFGNSSTGVNFKDLRNCQYLQYCLNETIRIVSIVPMNERVALRDTTLPRGGGPDGNSPIFVPKDNQVLIPNYAMQHRPDLWGEDPDVFRPERWEGRKTGFEFIPFGAGPRKCLGRKYSLLSFAFPVGYTDRRPPIEQFAYTEAGYLIVRFLQKFDKCENMEGPGRIRLHTAIENRSGTGVQVRFHAAEL</sequence>
<dbReference type="InterPro" id="IPR047146">
    <property type="entry name" value="Cyt_P450_E_CYP52_fungi"/>
</dbReference>
<dbReference type="InterPro" id="IPR001128">
    <property type="entry name" value="Cyt_P450"/>
</dbReference>
<evidence type="ECO:0000256" key="9">
    <source>
        <dbReference type="RuleBase" id="RU000461"/>
    </source>
</evidence>
<dbReference type="STRING" id="1849047.A0A3D8S8B8"/>
<dbReference type="GO" id="GO:0016712">
    <property type="term" value="F:oxidoreductase activity, acting on paired donors, with incorporation or reduction of molecular oxygen, reduced flavin or flavoprotein as one donor, and incorporation of one atom of oxygen"/>
    <property type="evidence" value="ECO:0007669"/>
    <property type="project" value="InterPro"/>
</dbReference>
<dbReference type="Proteomes" id="UP000256645">
    <property type="component" value="Unassembled WGS sequence"/>
</dbReference>
<keyword evidence="12" id="KW-1185">Reference proteome</keyword>
<feature type="chain" id="PRO_5017794235" description="Cytochrome P450" evidence="10">
    <location>
        <begin position="18"/>
        <end position="548"/>
    </location>
</feature>